<dbReference type="EC" id="3.1.1.-" evidence="3"/>
<evidence type="ECO:0000256" key="1">
    <source>
        <dbReference type="ARBA" id="ARBA00005964"/>
    </source>
</evidence>
<keyword evidence="3" id="KW-0732">Signal</keyword>
<evidence type="ECO:0000256" key="3">
    <source>
        <dbReference type="RuleBase" id="RU361235"/>
    </source>
</evidence>
<dbReference type="SUPFAM" id="SSF53474">
    <property type="entry name" value="alpha/beta-Hydrolases"/>
    <property type="match status" value="1"/>
</dbReference>
<name>A0AAD7IP56_9AGAR</name>
<evidence type="ECO:0000256" key="2">
    <source>
        <dbReference type="ARBA" id="ARBA00022801"/>
    </source>
</evidence>
<dbReference type="InterPro" id="IPR002018">
    <property type="entry name" value="CarbesteraseB"/>
</dbReference>
<proteinExistence type="inferred from homology"/>
<dbReference type="InterPro" id="IPR050309">
    <property type="entry name" value="Type-B_Carboxylest/Lipase"/>
</dbReference>
<sequence>MTHLRTVTFLLACVYAVAANTPIVDLGYAKYQGVVDTKLNLTSFRGMRYAAPPTGKLRWQAPTPPSFASEIQQADTDPVQCFQGNLGGAITNPFNPRDENPLQSEDCLFLSVYSPTLNSTAPLPTLVWIHGGGYVIGSASEYNGGDLVQESNNEIVVVVIQYRLGLFGFLAGEQIKADGALNAGLLDQEFALRWVNKNIHKFGGDPNKVTIWGESAGGGSVLQHIIAHDGKTSPPLFRAAMTSSTFLPSQYPYNGRIPQSSFNQVVAQAGCTSGAALDCLRTIDSASLQDINLNVTAAGTIITFGPVVDGLFITQSPTAALAQRKLNGEILLSVTNLNEGFIFVNQTEDYNVAEYVQNVFPLLGVEEVNEAVSLYRSFGSPVDAVTAILGESIFTCSTYLLLNAFAGDSYKAQYAIPPSYHGSDVVNYFPSFTAFDQPIIFNNTDFINAFTQGFLSFAVNLNPNVKLRSTITPLWQKWSPAAETEMVFNKTEEDAPHIAATGTSRALQNRCEFWKGVHNLTGQ</sequence>
<keyword evidence="2 3" id="KW-0378">Hydrolase</keyword>
<dbReference type="InterPro" id="IPR019819">
    <property type="entry name" value="Carboxylesterase_B_CS"/>
</dbReference>
<evidence type="ECO:0000259" key="4">
    <source>
        <dbReference type="Pfam" id="PF00135"/>
    </source>
</evidence>
<dbReference type="Proteomes" id="UP001215598">
    <property type="component" value="Unassembled WGS sequence"/>
</dbReference>
<accession>A0AAD7IP56</accession>
<gene>
    <name evidence="5" type="ORF">B0H16DRAFT_1726376</name>
</gene>
<dbReference type="AlphaFoldDB" id="A0AAD7IP56"/>
<dbReference type="GO" id="GO:0016787">
    <property type="term" value="F:hydrolase activity"/>
    <property type="evidence" value="ECO:0007669"/>
    <property type="project" value="UniProtKB-KW"/>
</dbReference>
<protein>
    <recommendedName>
        <fullName evidence="3">Carboxylic ester hydrolase</fullName>
        <ecNumber evidence="3">3.1.1.-</ecNumber>
    </recommendedName>
</protein>
<feature type="domain" description="Carboxylesterase type B" evidence="4">
    <location>
        <begin position="24"/>
        <end position="514"/>
    </location>
</feature>
<dbReference type="Pfam" id="PF00135">
    <property type="entry name" value="COesterase"/>
    <property type="match status" value="1"/>
</dbReference>
<feature type="signal peptide" evidence="3">
    <location>
        <begin position="1"/>
        <end position="19"/>
    </location>
</feature>
<dbReference type="EMBL" id="JARKIB010000079">
    <property type="protein sequence ID" value="KAJ7746656.1"/>
    <property type="molecule type" value="Genomic_DNA"/>
</dbReference>
<reference evidence="5" key="1">
    <citation type="submission" date="2023-03" db="EMBL/GenBank/DDBJ databases">
        <title>Massive genome expansion in bonnet fungi (Mycena s.s.) driven by repeated elements and novel gene families across ecological guilds.</title>
        <authorList>
            <consortium name="Lawrence Berkeley National Laboratory"/>
            <person name="Harder C.B."/>
            <person name="Miyauchi S."/>
            <person name="Viragh M."/>
            <person name="Kuo A."/>
            <person name="Thoen E."/>
            <person name="Andreopoulos B."/>
            <person name="Lu D."/>
            <person name="Skrede I."/>
            <person name="Drula E."/>
            <person name="Henrissat B."/>
            <person name="Morin E."/>
            <person name="Kohler A."/>
            <person name="Barry K."/>
            <person name="LaButti K."/>
            <person name="Morin E."/>
            <person name="Salamov A."/>
            <person name="Lipzen A."/>
            <person name="Mereny Z."/>
            <person name="Hegedus B."/>
            <person name="Baldrian P."/>
            <person name="Stursova M."/>
            <person name="Weitz H."/>
            <person name="Taylor A."/>
            <person name="Grigoriev I.V."/>
            <person name="Nagy L.G."/>
            <person name="Martin F."/>
            <person name="Kauserud H."/>
        </authorList>
    </citation>
    <scope>NUCLEOTIDE SEQUENCE</scope>
    <source>
        <strain evidence="5">CBHHK182m</strain>
    </source>
</reference>
<comment type="caution">
    <text evidence="5">The sequence shown here is derived from an EMBL/GenBank/DDBJ whole genome shotgun (WGS) entry which is preliminary data.</text>
</comment>
<evidence type="ECO:0000313" key="5">
    <source>
        <dbReference type="EMBL" id="KAJ7746656.1"/>
    </source>
</evidence>
<keyword evidence="6" id="KW-1185">Reference proteome</keyword>
<dbReference type="InterPro" id="IPR019826">
    <property type="entry name" value="Carboxylesterase_B_AS"/>
</dbReference>
<dbReference type="Gene3D" id="3.40.50.1820">
    <property type="entry name" value="alpha/beta hydrolase"/>
    <property type="match status" value="1"/>
</dbReference>
<comment type="similarity">
    <text evidence="1 3">Belongs to the type-B carboxylesterase/lipase family.</text>
</comment>
<dbReference type="PROSITE" id="PS00941">
    <property type="entry name" value="CARBOXYLESTERASE_B_2"/>
    <property type="match status" value="1"/>
</dbReference>
<feature type="chain" id="PRO_5041780267" description="Carboxylic ester hydrolase" evidence="3">
    <location>
        <begin position="20"/>
        <end position="523"/>
    </location>
</feature>
<dbReference type="PANTHER" id="PTHR11559">
    <property type="entry name" value="CARBOXYLESTERASE"/>
    <property type="match status" value="1"/>
</dbReference>
<evidence type="ECO:0000313" key="6">
    <source>
        <dbReference type="Proteomes" id="UP001215598"/>
    </source>
</evidence>
<dbReference type="InterPro" id="IPR029058">
    <property type="entry name" value="AB_hydrolase_fold"/>
</dbReference>
<organism evidence="5 6">
    <name type="scientific">Mycena metata</name>
    <dbReference type="NCBI Taxonomy" id="1033252"/>
    <lineage>
        <taxon>Eukaryota</taxon>
        <taxon>Fungi</taxon>
        <taxon>Dikarya</taxon>
        <taxon>Basidiomycota</taxon>
        <taxon>Agaricomycotina</taxon>
        <taxon>Agaricomycetes</taxon>
        <taxon>Agaricomycetidae</taxon>
        <taxon>Agaricales</taxon>
        <taxon>Marasmiineae</taxon>
        <taxon>Mycenaceae</taxon>
        <taxon>Mycena</taxon>
    </lineage>
</organism>
<dbReference type="PROSITE" id="PS00122">
    <property type="entry name" value="CARBOXYLESTERASE_B_1"/>
    <property type="match status" value="1"/>
</dbReference>